<reference evidence="4 5" key="1">
    <citation type="submission" date="2014-04" db="EMBL/GenBank/DDBJ databases">
        <authorList>
            <consortium name="DOE Joint Genome Institute"/>
            <person name="Kuo A."/>
            <person name="Kohler A."/>
            <person name="Nagy L.G."/>
            <person name="Floudas D."/>
            <person name="Copeland A."/>
            <person name="Barry K.W."/>
            <person name="Cichocki N."/>
            <person name="Veneault-Fourrey C."/>
            <person name="LaButti K."/>
            <person name="Lindquist E.A."/>
            <person name="Lipzen A."/>
            <person name="Lundell T."/>
            <person name="Morin E."/>
            <person name="Murat C."/>
            <person name="Sun H."/>
            <person name="Tunlid A."/>
            <person name="Henrissat B."/>
            <person name="Grigoriev I.V."/>
            <person name="Hibbett D.S."/>
            <person name="Martin F."/>
            <person name="Nordberg H.P."/>
            <person name="Cantor M.N."/>
            <person name="Hua S.X."/>
        </authorList>
    </citation>
    <scope>NUCLEOTIDE SEQUENCE [LARGE SCALE GENOMIC DNA]</scope>
    <source>
        <strain evidence="4 5">LaAM-08-1</strain>
    </source>
</reference>
<feature type="region of interest" description="Disordered" evidence="2">
    <location>
        <begin position="1"/>
        <end position="24"/>
    </location>
</feature>
<evidence type="ECO:0000256" key="1">
    <source>
        <dbReference type="ARBA" id="ARBA00023125"/>
    </source>
</evidence>
<dbReference type="HOGENOM" id="CLU_2628561_0_0_1"/>
<feature type="non-terminal residue" evidence="4">
    <location>
        <position position="78"/>
    </location>
</feature>
<feature type="compositionally biased region" description="Basic and acidic residues" evidence="2">
    <location>
        <begin position="1"/>
        <end position="11"/>
    </location>
</feature>
<evidence type="ECO:0000313" key="4">
    <source>
        <dbReference type="EMBL" id="KIJ90311.1"/>
    </source>
</evidence>
<dbReference type="EMBL" id="KN839219">
    <property type="protein sequence ID" value="KIJ90311.1"/>
    <property type="molecule type" value="Genomic_DNA"/>
</dbReference>
<gene>
    <name evidence="4" type="ORF">K443DRAFT_47774</name>
</gene>
<organism evidence="4 5">
    <name type="scientific">Laccaria amethystina LaAM-08-1</name>
    <dbReference type="NCBI Taxonomy" id="1095629"/>
    <lineage>
        <taxon>Eukaryota</taxon>
        <taxon>Fungi</taxon>
        <taxon>Dikarya</taxon>
        <taxon>Basidiomycota</taxon>
        <taxon>Agaricomycotina</taxon>
        <taxon>Agaricomycetes</taxon>
        <taxon>Agaricomycetidae</taxon>
        <taxon>Agaricales</taxon>
        <taxon>Agaricineae</taxon>
        <taxon>Hydnangiaceae</taxon>
        <taxon>Laccaria</taxon>
    </lineage>
</organism>
<dbReference type="AlphaFoldDB" id="A0A0C9WY38"/>
<evidence type="ECO:0000313" key="5">
    <source>
        <dbReference type="Proteomes" id="UP000054477"/>
    </source>
</evidence>
<dbReference type="PROSITE" id="PS51253">
    <property type="entry name" value="HTH_CENPB"/>
    <property type="match status" value="1"/>
</dbReference>
<keyword evidence="5" id="KW-1185">Reference proteome</keyword>
<feature type="non-terminal residue" evidence="4">
    <location>
        <position position="1"/>
    </location>
</feature>
<proteinExistence type="predicted"/>
<feature type="domain" description="HTH CENPB-type" evidence="3">
    <location>
        <begin position="19"/>
        <end position="78"/>
    </location>
</feature>
<keyword evidence="1" id="KW-0238">DNA-binding</keyword>
<accession>A0A0C9WY38</accession>
<name>A0A0C9WY38_9AGAR</name>
<reference evidence="5" key="2">
    <citation type="submission" date="2015-01" db="EMBL/GenBank/DDBJ databases">
        <title>Evolutionary Origins and Diversification of the Mycorrhizal Mutualists.</title>
        <authorList>
            <consortium name="DOE Joint Genome Institute"/>
            <consortium name="Mycorrhizal Genomics Consortium"/>
            <person name="Kohler A."/>
            <person name="Kuo A."/>
            <person name="Nagy L.G."/>
            <person name="Floudas D."/>
            <person name="Copeland A."/>
            <person name="Barry K.W."/>
            <person name="Cichocki N."/>
            <person name="Veneault-Fourrey C."/>
            <person name="LaButti K."/>
            <person name="Lindquist E.A."/>
            <person name="Lipzen A."/>
            <person name="Lundell T."/>
            <person name="Morin E."/>
            <person name="Murat C."/>
            <person name="Riley R."/>
            <person name="Ohm R."/>
            <person name="Sun H."/>
            <person name="Tunlid A."/>
            <person name="Henrissat B."/>
            <person name="Grigoriev I.V."/>
            <person name="Hibbett D.S."/>
            <person name="Martin F."/>
        </authorList>
    </citation>
    <scope>NUCLEOTIDE SEQUENCE [LARGE SCALE GENOMIC DNA]</scope>
    <source>
        <strain evidence="5">LaAM-08-1</strain>
    </source>
</reference>
<dbReference type="OrthoDB" id="3265672at2759"/>
<protein>
    <recommendedName>
        <fullName evidence="3">HTH CENPB-type domain-containing protein</fullName>
    </recommendedName>
</protein>
<dbReference type="InterPro" id="IPR006600">
    <property type="entry name" value="HTH_CenpB_DNA-bd_dom"/>
</dbReference>
<dbReference type="GO" id="GO:0003677">
    <property type="term" value="F:DNA binding"/>
    <property type="evidence" value="ECO:0007669"/>
    <property type="project" value="UniProtKB-KW"/>
</dbReference>
<sequence>VRRQTLSDRARGAHKSRRASYEERKLLTKAEEQTLLDWCDHSSAMAKPMDPTSLRGRALSVKGVYPGKNWSRRFIKRH</sequence>
<dbReference type="Proteomes" id="UP000054477">
    <property type="component" value="Unassembled WGS sequence"/>
</dbReference>
<evidence type="ECO:0000256" key="2">
    <source>
        <dbReference type="SAM" id="MobiDB-lite"/>
    </source>
</evidence>
<evidence type="ECO:0000259" key="3">
    <source>
        <dbReference type="PROSITE" id="PS51253"/>
    </source>
</evidence>